<dbReference type="Pfam" id="PF10237">
    <property type="entry name" value="N6-adenineMlase"/>
    <property type="match status" value="1"/>
</dbReference>
<dbReference type="PANTHER" id="PTHR13200">
    <property type="entry name" value="EEF1A LYSINE METHYLTRANSFERASE 1"/>
    <property type="match status" value="1"/>
</dbReference>
<organism evidence="6 7">
    <name type="scientific">Fopius arisanus</name>
    <dbReference type="NCBI Taxonomy" id="64838"/>
    <lineage>
        <taxon>Eukaryota</taxon>
        <taxon>Metazoa</taxon>
        <taxon>Ecdysozoa</taxon>
        <taxon>Arthropoda</taxon>
        <taxon>Hexapoda</taxon>
        <taxon>Insecta</taxon>
        <taxon>Pterygota</taxon>
        <taxon>Neoptera</taxon>
        <taxon>Endopterygota</taxon>
        <taxon>Hymenoptera</taxon>
        <taxon>Apocrita</taxon>
        <taxon>Ichneumonoidea</taxon>
        <taxon>Braconidae</taxon>
        <taxon>Opiinae</taxon>
        <taxon>Fopius</taxon>
    </lineage>
</organism>
<gene>
    <name evidence="7" type="primary">LOC105272316</name>
</gene>
<dbReference type="Proteomes" id="UP000694866">
    <property type="component" value="Unplaced"/>
</dbReference>
<dbReference type="RefSeq" id="XP_011312689.1">
    <property type="nucleotide sequence ID" value="XM_011314387.1"/>
</dbReference>
<dbReference type="GeneID" id="105272316"/>
<dbReference type="KEGG" id="fas:105272316"/>
<evidence type="ECO:0000313" key="7">
    <source>
        <dbReference type="RefSeq" id="XP_011312689.1"/>
    </source>
</evidence>
<dbReference type="AlphaFoldDB" id="A0A9R1U8V4"/>
<evidence type="ECO:0000256" key="3">
    <source>
        <dbReference type="ARBA" id="ARBA00022603"/>
    </source>
</evidence>
<comment type="similarity">
    <text evidence="5">Belongs to the class I-like SAM-binding methyltransferase superfamily. EFM5 family.</text>
</comment>
<accession>A0A9R1U8V4</accession>
<evidence type="ECO:0000256" key="5">
    <source>
        <dbReference type="HAMAP-Rule" id="MF_03187"/>
    </source>
</evidence>
<protein>
    <recommendedName>
        <fullName evidence="5">Protein-lysine N-methyltransferase LOC105272316</fullName>
        <ecNumber evidence="5">2.1.1.-</ecNumber>
    </recommendedName>
</protein>
<dbReference type="GO" id="GO:0016279">
    <property type="term" value="F:protein-lysine N-methyltransferase activity"/>
    <property type="evidence" value="ECO:0007669"/>
    <property type="project" value="UniProtKB-UniRule"/>
</dbReference>
<dbReference type="OrthoDB" id="206354at2759"/>
<dbReference type="InterPro" id="IPR019369">
    <property type="entry name" value="Efm5/EEF1AKMT1"/>
</dbReference>
<comment type="subcellular location">
    <subcellularLocation>
        <location evidence="1 5">Cytoplasm</location>
    </subcellularLocation>
</comment>
<dbReference type="PROSITE" id="PS00092">
    <property type="entry name" value="N6_MTASE"/>
    <property type="match status" value="1"/>
</dbReference>
<dbReference type="GO" id="GO:0003676">
    <property type="term" value="F:nucleic acid binding"/>
    <property type="evidence" value="ECO:0007669"/>
    <property type="project" value="InterPro"/>
</dbReference>
<proteinExistence type="inferred from homology"/>
<dbReference type="EC" id="2.1.1.-" evidence="5"/>
<sequence>MTDSEDDVPQLSASTLAALQEYYTEFQERQDQLTKMMTKGRVNLEENDIDNLNLSEDWQLSQFWYDDETVDVIVRGALQGTEADGKIALISCPTLYKSLKRQAGGRTVTLFEYDTRFSMYGADFVSYDYKSPLNLPREMSSMYDLVIADPPFLSEECLTKTAVTMKFLTKRNIVLCTGAVMEELAGRLLDVHKCRFEPHHRNNLANEFYCYSNFDFDKSVQLH</sequence>
<evidence type="ECO:0000256" key="4">
    <source>
        <dbReference type="ARBA" id="ARBA00022679"/>
    </source>
</evidence>
<keyword evidence="4 5" id="KW-0808">Transferase</keyword>
<reference evidence="7" key="1">
    <citation type="submission" date="2025-08" db="UniProtKB">
        <authorList>
            <consortium name="RefSeq"/>
        </authorList>
    </citation>
    <scope>IDENTIFICATION</scope>
    <source>
        <strain evidence="7">USDA-PBARC FA_bdor</strain>
        <tissue evidence="7">Whole organism</tissue>
    </source>
</reference>
<keyword evidence="3 5" id="KW-0489">Methyltransferase</keyword>
<dbReference type="PANTHER" id="PTHR13200:SF0">
    <property type="entry name" value="EEF1A LYSINE METHYLTRANSFERASE 1"/>
    <property type="match status" value="1"/>
</dbReference>
<keyword evidence="6" id="KW-1185">Reference proteome</keyword>
<dbReference type="InterPro" id="IPR041370">
    <property type="entry name" value="Mlase_EEF1AKMT1/ZCCHC4"/>
</dbReference>
<evidence type="ECO:0000256" key="2">
    <source>
        <dbReference type="ARBA" id="ARBA00022490"/>
    </source>
</evidence>
<evidence type="ECO:0000313" key="6">
    <source>
        <dbReference type="Proteomes" id="UP000694866"/>
    </source>
</evidence>
<comment type="function">
    <text evidence="5">S-adenosyl-L-methionine-dependent protein-lysine N-methyltransferase that methylates elongation factor 1-alpha.</text>
</comment>
<name>A0A9R1U8V4_9HYME</name>
<dbReference type="HAMAP" id="MF_03187">
    <property type="entry name" value="Methyltr_EFM5"/>
    <property type="match status" value="1"/>
</dbReference>
<dbReference type="GO" id="GO:0032259">
    <property type="term" value="P:methylation"/>
    <property type="evidence" value="ECO:0007669"/>
    <property type="project" value="UniProtKB-KW"/>
</dbReference>
<keyword evidence="2 5" id="KW-0963">Cytoplasm</keyword>
<evidence type="ECO:0000256" key="1">
    <source>
        <dbReference type="ARBA" id="ARBA00004496"/>
    </source>
</evidence>
<dbReference type="InterPro" id="IPR002052">
    <property type="entry name" value="DNA_methylase_N6_adenine_CS"/>
</dbReference>
<dbReference type="GO" id="GO:0005737">
    <property type="term" value="C:cytoplasm"/>
    <property type="evidence" value="ECO:0007669"/>
    <property type="project" value="UniProtKB-SubCell"/>
</dbReference>